<dbReference type="AlphaFoldDB" id="A0A0A8Z048"/>
<accession>A0A0A8Z048</accession>
<name>A0A0A8Z048_ARUDO</name>
<sequence>MLKQNSVLQRNMTCLVQINCFLQYSI</sequence>
<evidence type="ECO:0000313" key="1">
    <source>
        <dbReference type="EMBL" id="JAD31053.1"/>
    </source>
</evidence>
<dbReference type="EMBL" id="GBRH01266842">
    <property type="protein sequence ID" value="JAD31053.1"/>
    <property type="molecule type" value="Transcribed_RNA"/>
</dbReference>
<protein>
    <submittedName>
        <fullName evidence="1">Uncharacterized protein</fullName>
    </submittedName>
</protein>
<proteinExistence type="predicted"/>
<reference evidence="1" key="1">
    <citation type="submission" date="2014-09" db="EMBL/GenBank/DDBJ databases">
        <authorList>
            <person name="Magalhaes I.L.F."/>
            <person name="Oliveira U."/>
            <person name="Santos F.R."/>
            <person name="Vidigal T.H.D.A."/>
            <person name="Brescovit A.D."/>
            <person name="Santos A.J."/>
        </authorList>
    </citation>
    <scope>NUCLEOTIDE SEQUENCE</scope>
    <source>
        <tissue evidence="1">Shoot tissue taken approximately 20 cm above the soil surface</tissue>
    </source>
</reference>
<organism evidence="1">
    <name type="scientific">Arundo donax</name>
    <name type="common">Giant reed</name>
    <name type="synonym">Donax arundinaceus</name>
    <dbReference type="NCBI Taxonomy" id="35708"/>
    <lineage>
        <taxon>Eukaryota</taxon>
        <taxon>Viridiplantae</taxon>
        <taxon>Streptophyta</taxon>
        <taxon>Embryophyta</taxon>
        <taxon>Tracheophyta</taxon>
        <taxon>Spermatophyta</taxon>
        <taxon>Magnoliopsida</taxon>
        <taxon>Liliopsida</taxon>
        <taxon>Poales</taxon>
        <taxon>Poaceae</taxon>
        <taxon>PACMAD clade</taxon>
        <taxon>Arundinoideae</taxon>
        <taxon>Arundineae</taxon>
        <taxon>Arundo</taxon>
    </lineage>
</organism>
<reference evidence="1" key="2">
    <citation type="journal article" date="2015" name="Data Brief">
        <title>Shoot transcriptome of the giant reed, Arundo donax.</title>
        <authorList>
            <person name="Barrero R.A."/>
            <person name="Guerrero F.D."/>
            <person name="Moolhuijzen P."/>
            <person name="Goolsby J.A."/>
            <person name="Tidwell J."/>
            <person name="Bellgard S.E."/>
            <person name="Bellgard M.I."/>
        </authorList>
    </citation>
    <scope>NUCLEOTIDE SEQUENCE</scope>
    <source>
        <tissue evidence="1">Shoot tissue taken approximately 20 cm above the soil surface</tissue>
    </source>
</reference>